<keyword evidence="1 2" id="KW-0175">Coiled coil</keyword>
<gene>
    <name evidence="3" type="ORF">PGLA2088_LOCUS10347</name>
</gene>
<sequence length="206" mass="23842">DLDQETLRVKIQDLEERLNDKKESLLEKELILEEVSALSEKLRHQALDGRQGTMELSQKVNLFQSRIKDVTRKMMATVSELSMHQATAHKLQKERDDCCERAMSARERYQQGQAPYDYADAEFSKMIQTERQREVDRQAGIQRKQEEDIMNSNFTRTTAEPRVNAYIPEDDHGLPKAYGVNAPFKPTIAGSTMRHIRKPNPKPIEV</sequence>
<evidence type="ECO:0000313" key="3">
    <source>
        <dbReference type="EMBL" id="CAE8653362.1"/>
    </source>
</evidence>
<feature type="non-terminal residue" evidence="3">
    <location>
        <position position="1"/>
    </location>
</feature>
<evidence type="ECO:0000313" key="4">
    <source>
        <dbReference type="Proteomes" id="UP000626109"/>
    </source>
</evidence>
<feature type="coiled-coil region" evidence="2">
    <location>
        <begin position="4"/>
        <end position="31"/>
    </location>
</feature>
<evidence type="ECO:0000256" key="1">
    <source>
        <dbReference type="ARBA" id="ARBA00023054"/>
    </source>
</evidence>
<dbReference type="PANTHER" id="PTHR32083">
    <property type="entry name" value="CILIA AND FLAGELLA-ASSOCIATED PROTEIN 58-RELATED"/>
    <property type="match status" value="1"/>
</dbReference>
<proteinExistence type="predicted"/>
<dbReference type="EMBL" id="CAJNNW010011632">
    <property type="protein sequence ID" value="CAE8653362.1"/>
    <property type="molecule type" value="Genomic_DNA"/>
</dbReference>
<reference evidence="3" key="1">
    <citation type="submission" date="2021-02" db="EMBL/GenBank/DDBJ databases">
        <authorList>
            <person name="Dougan E. K."/>
            <person name="Rhodes N."/>
            <person name="Thang M."/>
            <person name="Chan C."/>
        </authorList>
    </citation>
    <scope>NUCLEOTIDE SEQUENCE</scope>
</reference>
<protein>
    <submittedName>
        <fullName evidence="3">Uncharacterized protein</fullName>
    </submittedName>
</protein>
<evidence type="ECO:0000256" key="2">
    <source>
        <dbReference type="SAM" id="Coils"/>
    </source>
</evidence>
<organism evidence="3 4">
    <name type="scientific">Polarella glacialis</name>
    <name type="common">Dinoflagellate</name>
    <dbReference type="NCBI Taxonomy" id="89957"/>
    <lineage>
        <taxon>Eukaryota</taxon>
        <taxon>Sar</taxon>
        <taxon>Alveolata</taxon>
        <taxon>Dinophyceae</taxon>
        <taxon>Suessiales</taxon>
        <taxon>Suessiaceae</taxon>
        <taxon>Polarella</taxon>
    </lineage>
</organism>
<dbReference type="AlphaFoldDB" id="A0A813IPC4"/>
<comment type="caution">
    <text evidence="3">The sequence shown here is derived from an EMBL/GenBank/DDBJ whole genome shotgun (WGS) entry which is preliminary data.</text>
</comment>
<dbReference type="PANTHER" id="PTHR32083:SF34">
    <property type="entry name" value="COILED-COIL DOMAIN-CONTAINING PROTEIN 146"/>
    <property type="match status" value="1"/>
</dbReference>
<name>A0A813IPC4_POLGL</name>
<dbReference type="GO" id="GO:0005856">
    <property type="term" value="C:cytoskeleton"/>
    <property type="evidence" value="ECO:0007669"/>
    <property type="project" value="TreeGrafter"/>
</dbReference>
<accession>A0A813IPC4</accession>
<dbReference type="Proteomes" id="UP000626109">
    <property type="component" value="Unassembled WGS sequence"/>
</dbReference>